<dbReference type="Gene3D" id="2.60.120.200">
    <property type="match status" value="1"/>
</dbReference>
<dbReference type="Proteomes" id="UP001162640">
    <property type="component" value="Unassembled WGS sequence"/>
</dbReference>
<dbReference type="GO" id="GO:0110085">
    <property type="term" value="C:mitotic actomyosin contractile ring"/>
    <property type="evidence" value="ECO:0007669"/>
    <property type="project" value="TreeGrafter"/>
</dbReference>
<reference evidence="4" key="1">
    <citation type="journal article" date="2023" name="Commun. Biol.">
        <title>Genome analysis of Parmales, the sister group of diatoms, reveals the evolutionary specialization of diatoms from phago-mixotrophs to photoautotrophs.</title>
        <authorList>
            <person name="Ban H."/>
            <person name="Sato S."/>
            <person name="Yoshikawa S."/>
            <person name="Yamada K."/>
            <person name="Nakamura Y."/>
            <person name="Ichinomiya M."/>
            <person name="Sato N."/>
            <person name="Blanc-Mathieu R."/>
            <person name="Endo H."/>
            <person name="Kuwata A."/>
            <person name="Ogata H."/>
        </authorList>
    </citation>
    <scope>NUCLEOTIDE SEQUENCE [LARGE SCALE GENOMIC DNA]</scope>
</reference>
<sequence length="950" mass="108110">MSQRSSSVRLGSGDDYAKWTGVQVDMFRRIVGLEWCKQNLKGGVPLELGNISTLKMLNFKDSPDLVCLPATMHSLKDQVERGGGDLLLDEASIVKEEDEKAVRHSLLSRGISVGSMSLESRHSQLIGGRDSPETRVRLGSSAMSVEFMEFDHSWDFRLGMKGNSANAIEVKDECSGLVAKLGGGAKIAKGGVELDGKTSFVNIDRWRWGGATSIEVMVKGEKLKERDFARIFDFRNEDNTEEVSMYNWNNEEADNQPRITWCVKQGANAEGAFGDDALFDQGEFTHLVVTTENKSMKIYKNGKLIVTDESGFEPETCTRANNLVGALKNKKGELEGYFGGTVAYLRLWHDHALPSTHVSYLYSTRDLPADKPKNVKRGSLPEKPCVKAHGEEVKEYQDEIAKLKKDLERFKVAKPPVAKVKVNNEQAAEIKRLMEDVKRLRGDLERFEADKVKKVTELREINNQHTTDMQRLENALVQLKKDNESEKKKSKDAEKKNKDVERRLSIMPTSAPASSPGSLDATRLTRENARLKREKENLDEQTREHKSEVRRLEQELDKLQQELNSKEFQEKKLNNEAKSLKVDHVKKLTEIETLNRNVKSAKESAASTRTKLQQIIDVMKAEIEADKQAHIQEVAELQTRVTKLEGEKSVIKQESNQTIQKLERELETETHHTLSAKNECNLMKMDIKTLKDSLSQVKAGQAICDGIEVVELRRSNIDLKKRLDREMGKVDELTETVAANARMMQHVEANVKYLEDSYSGSIKSVKERDQTSTKKAKKLEHELRMMESVVRQCKFEAEEYKQQAVEHGEDLISELVPHHDAKSIALDMKREELTRELLEAQERKNKVIEEMKHQLALFQQSESEKERAISSSTRGNRRISVAERNRLENTLSSERISNHIVISSYREKLVNVDGNLHRLSSELKSVTKEIERGKRKVQRERRRSVQGRLA</sequence>
<dbReference type="EMBL" id="BLQM01000366">
    <property type="protein sequence ID" value="GMH85871.1"/>
    <property type="molecule type" value="Genomic_DNA"/>
</dbReference>
<dbReference type="Pfam" id="PF13385">
    <property type="entry name" value="Laminin_G_3"/>
    <property type="match status" value="1"/>
</dbReference>
<dbReference type="GO" id="GO:1902404">
    <property type="term" value="P:mitotic actomyosin contractile ring contraction"/>
    <property type="evidence" value="ECO:0007669"/>
    <property type="project" value="TreeGrafter"/>
</dbReference>
<dbReference type="PANTHER" id="PTHR45615">
    <property type="entry name" value="MYOSIN HEAVY CHAIN, NON-MUSCLE"/>
    <property type="match status" value="1"/>
</dbReference>
<keyword evidence="1" id="KW-0175">Coiled coil</keyword>
<dbReference type="GO" id="GO:0051015">
    <property type="term" value="F:actin filament binding"/>
    <property type="evidence" value="ECO:0007669"/>
    <property type="project" value="TreeGrafter"/>
</dbReference>
<dbReference type="PANTHER" id="PTHR45615:SF40">
    <property type="entry name" value="MYOSIN HEAVY CHAIN, NON-MUSCLE"/>
    <property type="match status" value="1"/>
</dbReference>
<gene>
    <name evidence="3" type="ORF">TL16_g10365</name>
</gene>
<feature type="coiled-coil region" evidence="1">
    <location>
        <begin position="823"/>
        <end position="850"/>
    </location>
</feature>
<feature type="compositionally biased region" description="Basic and acidic residues" evidence="2">
    <location>
        <begin position="523"/>
        <end position="549"/>
    </location>
</feature>
<dbReference type="InterPro" id="IPR013320">
    <property type="entry name" value="ConA-like_dom_sf"/>
</dbReference>
<protein>
    <submittedName>
        <fullName evidence="3">Uncharacterized protein</fullName>
    </submittedName>
</protein>
<dbReference type="SUPFAM" id="SSF49899">
    <property type="entry name" value="Concanavalin A-like lectins/glucanases"/>
    <property type="match status" value="1"/>
</dbReference>
<dbReference type="GO" id="GO:0000146">
    <property type="term" value="F:microfilament motor activity"/>
    <property type="evidence" value="ECO:0007669"/>
    <property type="project" value="TreeGrafter"/>
</dbReference>
<organism evidence="3 4">
    <name type="scientific">Triparma laevis f. inornata</name>
    <dbReference type="NCBI Taxonomy" id="1714386"/>
    <lineage>
        <taxon>Eukaryota</taxon>
        <taxon>Sar</taxon>
        <taxon>Stramenopiles</taxon>
        <taxon>Ochrophyta</taxon>
        <taxon>Bolidophyceae</taxon>
        <taxon>Parmales</taxon>
        <taxon>Triparmaceae</taxon>
        <taxon>Triparma</taxon>
    </lineage>
</organism>
<evidence type="ECO:0000313" key="4">
    <source>
        <dbReference type="Proteomes" id="UP001162640"/>
    </source>
</evidence>
<accession>A0A9W7B7X4</accession>
<proteinExistence type="predicted"/>
<feature type="compositionally biased region" description="Polar residues" evidence="2">
    <location>
        <begin position="507"/>
        <end position="517"/>
    </location>
</feature>
<comment type="caution">
    <text evidence="3">The sequence shown here is derived from an EMBL/GenBank/DDBJ whole genome shotgun (WGS) entry which is preliminary data.</text>
</comment>
<evidence type="ECO:0000313" key="3">
    <source>
        <dbReference type="EMBL" id="GMH85871.1"/>
    </source>
</evidence>
<feature type="coiled-coil region" evidence="1">
    <location>
        <begin position="916"/>
        <end position="943"/>
    </location>
</feature>
<evidence type="ECO:0000256" key="2">
    <source>
        <dbReference type="SAM" id="MobiDB-lite"/>
    </source>
</evidence>
<feature type="region of interest" description="Disordered" evidence="2">
    <location>
        <begin position="479"/>
        <end position="549"/>
    </location>
</feature>
<dbReference type="GO" id="GO:0016460">
    <property type="term" value="C:myosin II complex"/>
    <property type="evidence" value="ECO:0007669"/>
    <property type="project" value="TreeGrafter"/>
</dbReference>
<evidence type="ECO:0000256" key="1">
    <source>
        <dbReference type="SAM" id="Coils"/>
    </source>
</evidence>
<name>A0A9W7B7X4_9STRA</name>
<dbReference type="AlphaFoldDB" id="A0A9W7B7X4"/>
<feature type="compositionally biased region" description="Basic and acidic residues" evidence="2">
    <location>
        <begin position="479"/>
        <end position="504"/>
    </location>
</feature>
<dbReference type="GO" id="GO:0032982">
    <property type="term" value="C:myosin filament"/>
    <property type="evidence" value="ECO:0007669"/>
    <property type="project" value="TreeGrafter"/>
</dbReference>